<organism evidence="1 2">
    <name type="scientific">Sphingomonas aurantiaca</name>
    <dbReference type="NCBI Taxonomy" id="185949"/>
    <lineage>
        <taxon>Bacteria</taxon>
        <taxon>Pseudomonadati</taxon>
        <taxon>Pseudomonadota</taxon>
        <taxon>Alphaproteobacteria</taxon>
        <taxon>Sphingomonadales</taxon>
        <taxon>Sphingomonadaceae</taxon>
        <taxon>Sphingomonas</taxon>
    </lineage>
</organism>
<dbReference type="AlphaFoldDB" id="A0A5E8ACG4"/>
<name>A0A5E8ACG4_9SPHN</name>
<evidence type="ECO:0000313" key="2">
    <source>
        <dbReference type="Proteomes" id="UP000326857"/>
    </source>
</evidence>
<accession>A0A5E8ACG4</accession>
<sequence length="64" mass="6442">MYRAERLRAGRDRAAGGGCGVCKAGDGDADVAGGVAEVPRYGSGSGIAVGRVIEFRKLDVSSNG</sequence>
<gene>
    <name evidence="1" type="ORF">SPHINGO391_490186</name>
</gene>
<dbReference type="EMBL" id="CABVLI010000044">
    <property type="protein sequence ID" value="VVT26619.1"/>
    <property type="molecule type" value="Genomic_DNA"/>
</dbReference>
<protein>
    <submittedName>
        <fullName evidence="1">Uncharacterized protein</fullName>
    </submittedName>
</protein>
<evidence type="ECO:0000313" key="1">
    <source>
        <dbReference type="EMBL" id="VVT26619.1"/>
    </source>
</evidence>
<dbReference type="Proteomes" id="UP000326857">
    <property type="component" value="Unassembled WGS sequence"/>
</dbReference>
<reference evidence="1 2" key="1">
    <citation type="submission" date="2019-09" db="EMBL/GenBank/DDBJ databases">
        <authorList>
            <person name="Dittami M. S."/>
        </authorList>
    </citation>
    <scope>NUCLEOTIDE SEQUENCE [LARGE SCALE GENOMIC DNA]</scope>
    <source>
        <strain evidence="1">SPHINGO391</strain>
    </source>
</reference>
<proteinExistence type="predicted"/>